<dbReference type="InterPro" id="IPR029058">
    <property type="entry name" value="AB_hydrolase_fold"/>
</dbReference>
<dbReference type="InterPro" id="IPR050585">
    <property type="entry name" value="Xaa-Pro_dipeptidyl-ppase/CocE"/>
</dbReference>
<dbReference type="Proteomes" id="UP000654604">
    <property type="component" value="Unassembled WGS sequence"/>
</dbReference>
<reference evidence="2 3" key="1">
    <citation type="submission" date="2020-10" db="EMBL/GenBank/DDBJ databases">
        <authorList>
            <person name="Castelo-Branco R."/>
            <person name="Eusebio N."/>
            <person name="Adriana R."/>
            <person name="Vieira A."/>
            <person name="Brugerolle De Fraissinette N."/>
            <person name="Rezende De Castro R."/>
            <person name="Schneider M.P."/>
            <person name="Vasconcelos V."/>
            <person name="Leao P.N."/>
        </authorList>
    </citation>
    <scope>NUCLEOTIDE SEQUENCE [LARGE SCALE GENOMIC DNA]</scope>
    <source>
        <strain evidence="2 3">LEGE 03274</strain>
    </source>
</reference>
<dbReference type="PANTHER" id="PTHR43056">
    <property type="entry name" value="PEPTIDASE S9 PROLYL OLIGOPEPTIDASE"/>
    <property type="match status" value="1"/>
</dbReference>
<proteinExistence type="predicted"/>
<dbReference type="Pfam" id="PF00326">
    <property type="entry name" value="Peptidase_S9"/>
    <property type="match status" value="1"/>
</dbReference>
<sequence>MTKPTIASYGEWRSPITSDLIVSGSIGLSSVKFDQKDVYWLENRPSEGGRAVIVRYTNGQKEDVTPAPFNVRSRVHEYGGGAFLIKNGVIYFSNYADQRVYVQKIGEHPQPLTAQSQVRYTDFCLDKSRNRLICVAEDHSNPEKEPENKLVTIDLNSGEVKPIVQGADFYTSPRLSPDDSQLAWLCWHHPYMPWESTFLHLATFDDNGEIEDSEIVAGSETESICQPEFSPNGTLHFSSDRTDWWNLYRREKNGHLTPLYPLNAEFGYPHWVFGESVYGFADEDTIVCTYTQNGIWHLASLDSKNNDLTNLNVSYTNIAYLQVNGSQILFTGGSPNQPTAVVLGDTVSQETEILQQASNLNLDDGYLTQPEQIEFPTSNGNTAYAWYYPPQNKDYQAPEGELPPLLVKSHGGPTAMTTASYNLRIQYWTSRGFAFVDVNYGGSTGYGRDYRQRLAKKWGIVDVEDCINVAKYLVEAQKVNQEKLAISGGSAGGYTTLAALTFHDVFKAGASYYGIGDLEILATDTHKFESRYLDNLIGKYPEEKEIYKVRSPLNHIEKLSCPVAFFQGLEDKVVPPNQAEMMVKALKEKGITTTYVTFGDEGHGFRKAENIKKALDGEFNFYAKIFGFSCQN</sequence>
<evidence type="ECO:0000313" key="2">
    <source>
        <dbReference type="EMBL" id="MBE9222273.1"/>
    </source>
</evidence>
<keyword evidence="3" id="KW-1185">Reference proteome</keyword>
<accession>A0ABR9V2Z1</accession>
<feature type="domain" description="Peptidase S9 prolyl oligopeptidase catalytic" evidence="1">
    <location>
        <begin position="420"/>
        <end position="627"/>
    </location>
</feature>
<dbReference type="Gene3D" id="2.120.10.30">
    <property type="entry name" value="TolB, C-terminal domain"/>
    <property type="match status" value="1"/>
</dbReference>
<dbReference type="InterPro" id="IPR001375">
    <property type="entry name" value="Peptidase_S9_cat"/>
</dbReference>
<gene>
    <name evidence="2" type="ORF">IQ215_06145</name>
</gene>
<evidence type="ECO:0000313" key="3">
    <source>
        <dbReference type="Proteomes" id="UP000654604"/>
    </source>
</evidence>
<organism evidence="2 3">
    <name type="scientific">Cyanobacterium stanieri LEGE 03274</name>
    <dbReference type="NCBI Taxonomy" id="1828756"/>
    <lineage>
        <taxon>Bacteria</taxon>
        <taxon>Bacillati</taxon>
        <taxon>Cyanobacteriota</taxon>
        <taxon>Cyanophyceae</taxon>
        <taxon>Oscillatoriophycideae</taxon>
        <taxon>Chroococcales</taxon>
        <taxon>Geminocystaceae</taxon>
        <taxon>Cyanobacterium</taxon>
    </lineage>
</organism>
<dbReference type="RefSeq" id="WP_193800437.1">
    <property type="nucleotide sequence ID" value="NZ_JADEWC010000010.1"/>
</dbReference>
<name>A0ABR9V2Z1_9CHRO</name>
<evidence type="ECO:0000259" key="1">
    <source>
        <dbReference type="Pfam" id="PF00326"/>
    </source>
</evidence>
<dbReference type="PANTHER" id="PTHR43056:SF5">
    <property type="entry name" value="PEPTIDASE S9 PROLYL OLIGOPEPTIDASE CATALYTIC DOMAIN-CONTAINING PROTEIN"/>
    <property type="match status" value="1"/>
</dbReference>
<dbReference type="InterPro" id="IPR011042">
    <property type="entry name" value="6-blade_b-propeller_TolB-like"/>
</dbReference>
<dbReference type="Gene3D" id="3.40.50.1820">
    <property type="entry name" value="alpha/beta hydrolase"/>
    <property type="match status" value="1"/>
</dbReference>
<protein>
    <submittedName>
        <fullName evidence="2">S9 family peptidase</fullName>
    </submittedName>
</protein>
<dbReference type="EMBL" id="JADEWC010000010">
    <property type="protein sequence ID" value="MBE9222273.1"/>
    <property type="molecule type" value="Genomic_DNA"/>
</dbReference>
<dbReference type="SUPFAM" id="SSF53474">
    <property type="entry name" value="alpha/beta-Hydrolases"/>
    <property type="match status" value="1"/>
</dbReference>
<dbReference type="SUPFAM" id="SSF82171">
    <property type="entry name" value="DPP6 N-terminal domain-like"/>
    <property type="match status" value="1"/>
</dbReference>
<comment type="caution">
    <text evidence="2">The sequence shown here is derived from an EMBL/GenBank/DDBJ whole genome shotgun (WGS) entry which is preliminary data.</text>
</comment>